<comment type="function">
    <text evidence="9 10">Fluoride-specific ion channel. Important for reducing fluoride concentration in the cell, thus reducing its toxicity.</text>
</comment>
<gene>
    <name evidence="10" type="primary">fluC</name>
    <name evidence="10" type="synonym">crcB</name>
    <name evidence="11" type="ORF">LX16_2639</name>
</gene>
<evidence type="ECO:0000256" key="9">
    <source>
        <dbReference type="ARBA" id="ARBA00049940"/>
    </source>
</evidence>
<dbReference type="EMBL" id="VLLL01000006">
    <property type="protein sequence ID" value="TWJ11901.1"/>
    <property type="molecule type" value="Genomic_DNA"/>
</dbReference>
<dbReference type="InterPro" id="IPR003691">
    <property type="entry name" value="FluC"/>
</dbReference>
<feature type="transmembrane region" description="Helical" evidence="10">
    <location>
        <begin position="115"/>
        <end position="135"/>
    </location>
</feature>
<keyword evidence="2 10" id="KW-1003">Cell membrane</keyword>
<evidence type="ECO:0000256" key="5">
    <source>
        <dbReference type="ARBA" id="ARBA00023136"/>
    </source>
</evidence>
<dbReference type="OrthoDB" id="4408652at2"/>
<dbReference type="AlphaFoldDB" id="A0A562V216"/>
<keyword evidence="3 10" id="KW-0812">Transmembrane</keyword>
<evidence type="ECO:0000256" key="7">
    <source>
        <dbReference type="ARBA" id="ARBA00035120"/>
    </source>
</evidence>
<keyword evidence="10" id="KW-0915">Sodium</keyword>
<accession>A0A562V216</accession>
<keyword evidence="12" id="KW-1185">Reference proteome</keyword>
<keyword evidence="5 10" id="KW-0472">Membrane</keyword>
<dbReference type="HAMAP" id="MF_00454">
    <property type="entry name" value="FluC"/>
    <property type="match status" value="1"/>
</dbReference>
<comment type="activity regulation">
    <text evidence="10">Na(+) is not transported, but it plays an essential structural role and its presence is essential for fluoride channel function.</text>
</comment>
<dbReference type="Proteomes" id="UP000321617">
    <property type="component" value="Unassembled WGS sequence"/>
</dbReference>
<dbReference type="PANTHER" id="PTHR28259">
    <property type="entry name" value="FLUORIDE EXPORT PROTEIN 1-RELATED"/>
    <property type="match status" value="1"/>
</dbReference>
<dbReference type="GO" id="GO:0140114">
    <property type="term" value="P:cellular detoxification of fluoride"/>
    <property type="evidence" value="ECO:0007669"/>
    <property type="project" value="UniProtKB-UniRule"/>
</dbReference>
<keyword evidence="4 10" id="KW-1133">Transmembrane helix</keyword>
<dbReference type="RefSeq" id="WP_147138587.1">
    <property type="nucleotide sequence ID" value="NZ_BAABIJ010000002.1"/>
</dbReference>
<protein>
    <recommendedName>
        <fullName evidence="10">Fluoride-specific ion channel FluC</fullName>
    </recommendedName>
</protein>
<dbReference type="GO" id="GO:0046872">
    <property type="term" value="F:metal ion binding"/>
    <property type="evidence" value="ECO:0007669"/>
    <property type="project" value="UniProtKB-KW"/>
</dbReference>
<dbReference type="Pfam" id="PF02537">
    <property type="entry name" value="CRCB"/>
    <property type="match status" value="1"/>
</dbReference>
<evidence type="ECO:0000313" key="12">
    <source>
        <dbReference type="Proteomes" id="UP000321617"/>
    </source>
</evidence>
<evidence type="ECO:0000256" key="6">
    <source>
        <dbReference type="ARBA" id="ARBA00023303"/>
    </source>
</evidence>
<keyword evidence="10" id="KW-0813">Transport</keyword>
<evidence type="ECO:0000256" key="2">
    <source>
        <dbReference type="ARBA" id="ARBA00022475"/>
    </source>
</evidence>
<comment type="similarity">
    <text evidence="7 10">Belongs to the fluoride channel Fluc/FEX (TC 1.A.43) family.</text>
</comment>
<feature type="binding site" evidence="10">
    <location>
        <position position="93"/>
    </location>
    <ligand>
        <name>Na(+)</name>
        <dbReference type="ChEBI" id="CHEBI:29101"/>
        <note>structural</note>
    </ligand>
</feature>
<dbReference type="GO" id="GO:0062054">
    <property type="term" value="F:fluoride channel activity"/>
    <property type="evidence" value="ECO:0007669"/>
    <property type="project" value="UniProtKB-UniRule"/>
</dbReference>
<keyword evidence="6 10" id="KW-0407">Ion channel</keyword>
<keyword evidence="10" id="KW-0406">Ion transport</keyword>
<name>A0A562V216_9ACTN</name>
<dbReference type="PANTHER" id="PTHR28259:SF1">
    <property type="entry name" value="FLUORIDE EXPORT PROTEIN 1-RELATED"/>
    <property type="match status" value="1"/>
</dbReference>
<proteinExistence type="inferred from homology"/>
<reference evidence="11 12" key="1">
    <citation type="journal article" date="2013" name="Stand. Genomic Sci.">
        <title>Genomic Encyclopedia of Type Strains, Phase I: The one thousand microbial genomes (KMG-I) project.</title>
        <authorList>
            <person name="Kyrpides N.C."/>
            <person name="Woyke T."/>
            <person name="Eisen J.A."/>
            <person name="Garrity G."/>
            <person name="Lilburn T.G."/>
            <person name="Beck B.J."/>
            <person name="Whitman W.B."/>
            <person name="Hugenholtz P."/>
            <person name="Klenk H.P."/>
        </authorList>
    </citation>
    <scope>NUCLEOTIDE SEQUENCE [LARGE SCALE GENOMIC DNA]</scope>
    <source>
        <strain evidence="11 12">DSM 45044</strain>
    </source>
</reference>
<comment type="catalytic activity">
    <reaction evidence="8">
        <text>fluoride(in) = fluoride(out)</text>
        <dbReference type="Rhea" id="RHEA:76159"/>
        <dbReference type="ChEBI" id="CHEBI:17051"/>
    </reaction>
    <physiologicalReaction direction="left-to-right" evidence="8">
        <dbReference type="Rhea" id="RHEA:76160"/>
    </physiologicalReaction>
</comment>
<evidence type="ECO:0000256" key="1">
    <source>
        <dbReference type="ARBA" id="ARBA00004651"/>
    </source>
</evidence>
<evidence type="ECO:0000313" key="11">
    <source>
        <dbReference type="EMBL" id="TWJ11901.1"/>
    </source>
</evidence>
<feature type="transmembrane region" description="Helical" evidence="10">
    <location>
        <begin position="50"/>
        <end position="71"/>
    </location>
</feature>
<evidence type="ECO:0000256" key="4">
    <source>
        <dbReference type="ARBA" id="ARBA00022989"/>
    </source>
</evidence>
<dbReference type="GO" id="GO:0005886">
    <property type="term" value="C:plasma membrane"/>
    <property type="evidence" value="ECO:0007669"/>
    <property type="project" value="UniProtKB-SubCell"/>
</dbReference>
<sequence>MPVDTAPARPGGGTPRHATAVPLVALGAVAGALARYGIELAWPVPVGAIPWPTFGVNVAGCLLIGVLTGLAATRPVPGWLRPLLGVGLLGGFTTFSGYATQAVALADAAPWRAGLYLAVTLFTGLAAAWLGDGLARRAGRSRR</sequence>
<comment type="caution">
    <text evidence="11">The sequence shown here is derived from an EMBL/GenBank/DDBJ whole genome shotgun (WGS) entry which is preliminary data.</text>
</comment>
<evidence type="ECO:0000256" key="10">
    <source>
        <dbReference type="HAMAP-Rule" id="MF_00454"/>
    </source>
</evidence>
<feature type="binding site" evidence="10">
    <location>
        <position position="90"/>
    </location>
    <ligand>
        <name>Na(+)</name>
        <dbReference type="ChEBI" id="CHEBI:29101"/>
        <note>structural</note>
    </ligand>
</feature>
<feature type="transmembrane region" description="Helical" evidence="10">
    <location>
        <begin position="83"/>
        <end position="103"/>
    </location>
</feature>
<comment type="subcellular location">
    <subcellularLocation>
        <location evidence="1 10">Cell membrane</location>
        <topology evidence="1 10">Multi-pass membrane protein</topology>
    </subcellularLocation>
</comment>
<organism evidence="11 12">
    <name type="scientific">Stackebrandtia albiflava</name>
    <dbReference type="NCBI Taxonomy" id="406432"/>
    <lineage>
        <taxon>Bacteria</taxon>
        <taxon>Bacillati</taxon>
        <taxon>Actinomycetota</taxon>
        <taxon>Actinomycetes</taxon>
        <taxon>Glycomycetales</taxon>
        <taxon>Glycomycetaceae</taxon>
        <taxon>Stackebrandtia</taxon>
    </lineage>
</organism>
<feature type="transmembrane region" description="Helical" evidence="10">
    <location>
        <begin position="20"/>
        <end position="38"/>
    </location>
</feature>
<evidence type="ECO:0000256" key="8">
    <source>
        <dbReference type="ARBA" id="ARBA00035585"/>
    </source>
</evidence>
<evidence type="ECO:0000256" key="3">
    <source>
        <dbReference type="ARBA" id="ARBA00022692"/>
    </source>
</evidence>
<keyword evidence="10" id="KW-0479">Metal-binding</keyword>